<evidence type="ECO:0000259" key="14">
    <source>
        <dbReference type="Pfam" id="PF00749"/>
    </source>
</evidence>
<dbReference type="FunFam" id="2.40.240.10:FF:000004">
    <property type="entry name" value="Glutamyl-tRNA synthetase, cytoplasmic"/>
    <property type="match status" value="1"/>
</dbReference>
<evidence type="ECO:0000256" key="9">
    <source>
        <dbReference type="ARBA" id="ARBA00023146"/>
    </source>
</evidence>
<dbReference type="GO" id="GO:0005829">
    <property type="term" value="C:cytosol"/>
    <property type="evidence" value="ECO:0007669"/>
    <property type="project" value="TreeGrafter"/>
</dbReference>
<keyword evidence="5 12" id="KW-0436">Ligase</keyword>
<evidence type="ECO:0000256" key="7">
    <source>
        <dbReference type="ARBA" id="ARBA00022840"/>
    </source>
</evidence>
<comment type="caution">
    <text evidence="17">The sequence shown here is derived from an EMBL/GenBank/DDBJ whole genome shotgun (WGS) entry which is preliminary data.</text>
</comment>
<dbReference type="GO" id="GO:0017102">
    <property type="term" value="C:methionyl glutamyl tRNA synthetase complex"/>
    <property type="evidence" value="ECO:0007669"/>
    <property type="project" value="TreeGrafter"/>
</dbReference>
<reference evidence="18" key="1">
    <citation type="submission" date="2014-09" db="EMBL/GenBank/DDBJ databases">
        <authorList>
            <person name="Mudge J."/>
            <person name="Ramaraj T."/>
            <person name="Lindquist I.E."/>
            <person name="Bharti A.K."/>
            <person name="Sundararajan A."/>
            <person name="Cameron C.T."/>
            <person name="Woodward J.E."/>
            <person name="May G.D."/>
            <person name="Brubaker C."/>
            <person name="Broadhvest J."/>
            <person name="Wilkins T.A."/>
        </authorList>
    </citation>
    <scope>NUCLEOTIDE SEQUENCE</scope>
    <source>
        <strain evidence="18">cv. AKA8401</strain>
    </source>
</reference>
<dbReference type="Pfam" id="PF03950">
    <property type="entry name" value="tRNA-synt_1c_C"/>
    <property type="match status" value="1"/>
</dbReference>
<evidence type="ECO:0000259" key="15">
    <source>
        <dbReference type="Pfam" id="PF03950"/>
    </source>
</evidence>
<evidence type="ECO:0000256" key="12">
    <source>
        <dbReference type="RuleBase" id="RU363037"/>
    </source>
</evidence>
<proteinExistence type="inferred from homology"/>
<evidence type="ECO:0000256" key="8">
    <source>
        <dbReference type="ARBA" id="ARBA00022917"/>
    </source>
</evidence>
<dbReference type="InterPro" id="IPR000924">
    <property type="entry name" value="Glu/Gln-tRNA-synth"/>
</dbReference>
<organism evidence="17 18">
    <name type="scientific">Gossypium arboreum</name>
    <name type="common">Tree cotton</name>
    <name type="synonym">Gossypium nanking</name>
    <dbReference type="NCBI Taxonomy" id="29729"/>
    <lineage>
        <taxon>Eukaryota</taxon>
        <taxon>Viridiplantae</taxon>
        <taxon>Streptophyta</taxon>
        <taxon>Embryophyta</taxon>
        <taxon>Tracheophyta</taxon>
        <taxon>Spermatophyta</taxon>
        <taxon>Magnoliopsida</taxon>
        <taxon>eudicotyledons</taxon>
        <taxon>Gunneridae</taxon>
        <taxon>Pentapetalae</taxon>
        <taxon>rosids</taxon>
        <taxon>malvids</taxon>
        <taxon>Malvales</taxon>
        <taxon>Malvaceae</taxon>
        <taxon>Malvoideae</taxon>
        <taxon>Gossypium</taxon>
    </lineage>
</organism>
<dbReference type="InterPro" id="IPR004526">
    <property type="entry name" value="Glu-tRNA-synth_arc/euk"/>
</dbReference>
<dbReference type="InterPro" id="IPR050132">
    <property type="entry name" value="Gln/Glu-tRNA_Ligase"/>
</dbReference>
<dbReference type="GO" id="GO:0048608">
    <property type="term" value="P:reproductive structure development"/>
    <property type="evidence" value="ECO:0007669"/>
    <property type="project" value="UniProtKB-ARBA"/>
</dbReference>
<sequence length="828" mass="93218">MAAAPSKKKKLVVATVAAVVCLSFSLLLLLPLVFSSVDVAETTAVGKASLSAATLTSPFPPFICSSFICTSLSIQVSEIQEVSWVLNSFYQQSCPSPSLNMKEAGLKLLSFPPDSPPLSIISAAKIAGIDLPVQTSSFASSPALSFSNGLKLHGNYVILRYIGRLAPIPNFYGDNAFHAAQIDEWLEYAPTISCGSEFENACGYMEVYLEKRTFFVSHYFSIADIAIWSGLAGTGQRWESIRKSNKYPNLVRWYNSISAEYSNPLMEVTALYVGKKGLGKPVAAKSKKVKNVTGDSSDKAKAGSRSSSEIDLPDAEMGKVRLRFAPEPSGFLHIGHAKAALLNQYFAQRYHGEVILRFDDTNPTKESNEFVENLIKDVETLGIKYQKITYTSDYFSKLMALAEKLIKEGKAYVDDTPREQMQKERMDGIESKCRSNSIEENLKLWKEMIAGSERGLQCCLRGKLDMQDPNKSLRDPVYYRCNPIPHHRIGSKYKIYPTYDFACPFVDAEEGITHALRSSEYHDRNAQYHRIQEDMGMRKVHIYEFSRLNMVYTLLSKRKLLWFVQNGKVDGWDDPRFPTVQGIVRRGLKIEALIQFILEQGASKNLNLMEWDKLWTLNKKIIDPVCPRHTAVIEERHLLLTLTNGPDKPFVRIIPRHKKYDGAGEKATTYTKRILLDYADAECISVDEEVTLMDWGNAIVKEIIKDQDGNITQLVGVLHLEGSVKTTKLKLTWLAETNELVNLSLVEFDYLITKKKLEEGEDFLDALNPCTKKEIAAIGDSNMRNLKQGEILQLERKGYYRCDVPFTRPSKPVVLFAIPDGRQQSVMK</sequence>
<dbReference type="InterPro" id="IPR001412">
    <property type="entry name" value="aa-tRNA-synth_I_CS"/>
</dbReference>
<feature type="domain" description="Glutamyl/glutaminyl-tRNA synthetase class Ib anti-codon binding" evidence="15">
    <location>
        <begin position="626"/>
        <end position="715"/>
    </location>
</feature>
<dbReference type="GO" id="GO:0009791">
    <property type="term" value="P:post-embryonic development"/>
    <property type="evidence" value="ECO:0007669"/>
    <property type="project" value="UniProtKB-ARBA"/>
</dbReference>
<evidence type="ECO:0000313" key="17">
    <source>
        <dbReference type="EMBL" id="KHG03060.1"/>
    </source>
</evidence>
<dbReference type="SUPFAM" id="SSF52374">
    <property type="entry name" value="Nucleotidylyl transferase"/>
    <property type="match status" value="1"/>
</dbReference>
<dbReference type="HAMAP" id="MF_02076">
    <property type="entry name" value="Glu_tRNA_synth_type2"/>
    <property type="match status" value="1"/>
</dbReference>
<keyword evidence="6 12" id="KW-0547">Nucleotide-binding</keyword>
<dbReference type="CDD" id="cd00807">
    <property type="entry name" value="GlnRS_core"/>
    <property type="match status" value="1"/>
</dbReference>
<evidence type="ECO:0000259" key="16">
    <source>
        <dbReference type="Pfam" id="PF20974"/>
    </source>
</evidence>
<feature type="region of interest" description="Disordered" evidence="13">
    <location>
        <begin position="289"/>
        <end position="310"/>
    </location>
</feature>
<evidence type="ECO:0000256" key="11">
    <source>
        <dbReference type="ARBA" id="ARBA00048351"/>
    </source>
</evidence>
<dbReference type="PRINTS" id="PR00987">
    <property type="entry name" value="TRNASYNTHGLU"/>
</dbReference>
<dbReference type="InterPro" id="IPR020058">
    <property type="entry name" value="Glu/Gln-tRNA-synth_Ib_cat-dom"/>
</dbReference>
<evidence type="ECO:0000256" key="5">
    <source>
        <dbReference type="ARBA" id="ARBA00022598"/>
    </source>
</evidence>
<evidence type="ECO:0000256" key="1">
    <source>
        <dbReference type="ARBA" id="ARBA00004496"/>
    </source>
</evidence>
<evidence type="ECO:0000256" key="2">
    <source>
        <dbReference type="ARBA" id="ARBA00008927"/>
    </source>
</evidence>
<dbReference type="SUPFAM" id="SSF50715">
    <property type="entry name" value="Ribosomal protein L25-like"/>
    <property type="match status" value="1"/>
</dbReference>
<dbReference type="EMBL" id="JRRC01320338">
    <property type="protein sequence ID" value="KHG03060.1"/>
    <property type="molecule type" value="Genomic_DNA"/>
</dbReference>
<evidence type="ECO:0000313" key="18">
    <source>
        <dbReference type="Proteomes" id="UP000032142"/>
    </source>
</evidence>
<comment type="catalytic activity">
    <reaction evidence="11">
        <text>tRNA(Glu) + L-glutamate + ATP = L-glutamyl-tRNA(Glu) + AMP + diphosphate</text>
        <dbReference type="Rhea" id="RHEA:23540"/>
        <dbReference type="Rhea" id="RHEA-COMP:9663"/>
        <dbReference type="Rhea" id="RHEA-COMP:9680"/>
        <dbReference type="ChEBI" id="CHEBI:29985"/>
        <dbReference type="ChEBI" id="CHEBI:30616"/>
        <dbReference type="ChEBI" id="CHEBI:33019"/>
        <dbReference type="ChEBI" id="CHEBI:78442"/>
        <dbReference type="ChEBI" id="CHEBI:78520"/>
        <dbReference type="ChEBI" id="CHEBI:456215"/>
        <dbReference type="EC" id="6.1.1.17"/>
    </reaction>
</comment>
<feature type="domain" description="Glutamyl/glutaminyl-tRNA synthetase class Ib catalytic" evidence="14">
    <location>
        <begin position="319"/>
        <end position="623"/>
    </location>
</feature>
<keyword evidence="9 12" id="KW-0030">Aminoacyl-tRNA synthetase</keyword>
<dbReference type="InterPro" id="IPR020056">
    <property type="entry name" value="Rbsml_bL25/Gln-tRNA_synth_N"/>
</dbReference>
<name>A0A0B0MQL1_GOSAR</name>
<comment type="similarity">
    <text evidence="2">Belongs to the class-I aminoacyl-tRNA synthetase family. Glutamate--tRNA ligase type 2 subfamily.</text>
</comment>
<dbReference type="EC" id="6.1.1.17" evidence="3"/>
<evidence type="ECO:0000256" key="6">
    <source>
        <dbReference type="ARBA" id="ARBA00022741"/>
    </source>
</evidence>
<keyword evidence="18" id="KW-1185">Reference proteome</keyword>
<evidence type="ECO:0000256" key="3">
    <source>
        <dbReference type="ARBA" id="ARBA00012835"/>
    </source>
</evidence>
<keyword evidence="8 12" id="KW-0648">Protein biosynthesis</keyword>
<dbReference type="NCBIfam" id="TIGR00463">
    <property type="entry name" value="gltX_arch"/>
    <property type="match status" value="1"/>
</dbReference>
<gene>
    <name evidence="17" type="ORF">F383_27381</name>
</gene>
<dbReference type="GO" id="GO:0005524">
    <property type="term" value="F:ATP binding"/>
    <property type="evidence" value="ECO:0007669"/>
    <property type="project" value="UniProtKB-KW"/>
</dbReference>
<dbReference type="PANTHER" id="PTHR43097:SF5">
    <property type="entry name" value="GLUTAMATE--TRNA LIGASE"/>
    <property type="match status" value="1"/>
</dbReference>
<dbReference type="Gene3D" id="1.20.1050.130">
    <property type="match status" value="1"/>
</dbReference>
<dbReference type="InterPro" id="IPR011035">
    <property type="entry name" value="Ribosomal_bL25/Gln-tRNA_synth"/>
</dbReference>
<evidence type="ECO:0000256" key="13">
    <source>
        <dbReference type="SAM" id="MobiDB-lite"/>
    </source>
</evidence>
<comment type="subcellular location">
    <subcellularLocation>
        <location evidence="1">Cytoplasm</location>
    </subcellularLocation>
</comment>
<dbReference type="GO" id="GO:0004818">
    <property type="term" value="F:glutamate-tRNA ligase activity"/>
    <property type="evidence" value="ECO:0007669"/>
    <property type="project" value="UniProtKB-EC"/>
</dbReference>
<dbReference type="GO" id="GO:0006424">
    <property type="term" value="P:glutamyl-tRNA aminoacylation"/>
    <property type="evidence" value="ECO:0007669"/>
    <property type="project" value="InterPro"/>
</dbReference>
<feature type="domain" description="tRNA synthetases class I (E and Q) anti-codon binding" evidence="16">
    <location>
        <begin position="730"/>
        <end position="803"/>
    </location>
</feature>
<dbReference type="Gene3D" id="3.40.50.620">
    <property type="entry name" value="HUPs"/>
    <property type="match status" value="1"/>
</dbReference>
<dbReference type="Pfam" id="PF20974">
    <property type="entry name" value="tRNA-synt_1c_C2"/>
    <property type="match status" value="1"/>
</dbReference>
<keyword evidence="4" id="KW-0963">Cytoplasm</keyword>
<dbReference type="Pfam" id="PF00749">
    <property type="entry name" value="tRNA-synt_1c"/>
    <property type="match status" value="1"/>
</dbReference>
<dbReference type="InterPro" id="IPR014729">
    <property type="entry name" value="Rossmann-like_a/b/a_fold"/>
</dbReference>
<dbReference type="Gene3D" id="2.40.240.10">
    <property type="entry name" value="Ribosomal Protein L25, Chain P"/>
    <property type="match status" value="1"/>
</dbReference>
<dbReference type="AlphaFoldDB" id="A0A0B0MQL1"/>
<dbReference type="InterPro" id="IPR049437">
    <property type="entry name" value="tRNA-synt_1c_C2"/>
</dbReference>
<protein>
    <recommendedName>
        <fullName evidence="3">glutamate--tRNA ligase</fullName>
        <ecNumber evidence="3">6.1.1.17</ecNumber>
    </recommendedName>
    <alternativeName>
        <fullName evidence="10">Glutamyl-tRNA synthetase</fullName>
    </alternativeName>
</protein>
<dbReference type="SUPFAM" id="SSF47616">
    <property type="entry name" value="GST C-terminal domain-like"/>
    <property type="match status" value="1"/>
</dbReference>
<dbReference type="PANTHER" id="PTHR43097">
    <property type="entry name" value="GLUTAMINE-TRNA LIGASE"/>
    <property type="match status" value="1"/>
</dbReference>
<dbReference type="Proteomes" id="UP000032142">
    <property type="component" value="Unassembled WGS sequence"/>
</dbReference>
<accession>A0A0B0MQL1</accession>
<dbReference type="CDD" id="cd10289">
    <property type="entry name" value="GST_C_AaRS_like"/>
    <property type="match status" value="1"/>
</dbReference>
<dbReference type="FunFam" id="3.40.50.620:FF:000070">
    <property type="entry name" value="Bifunctional glutamate/proline--tRNA ligase"/>
    <property type="match status" value="1"/>
</dbReference>
<dbReference type="InterPro" id="IPR036282">
    <property type="entry name" value="Glutathione-S-Trfase_C_sf"/>
</dbReference>
<evidence type="ECO:0000256" key="10">
    <source>
        <dbReference type="ARBA" id="ARBA00030865"/>
    </source>
</evidence>
<dbReference type="InterPro" id="IPR020059">
    <property type="entry name" value="Glu/Gln-tRNA-synth_Ib_codon-bd"/>
</dbReference>
<evidence type="ECO:0000256" key="4">
    <source>
        <dbReference type="ARBA" id="ARBA00022490"/>
    </source>
</evidence>
<dbReference type="PROSITE" id="PS00178">
    <property type="entry name" value="AA_TRNA_LIGASE_I"/>
    <property type="match status" value="1"/>
</dbReference>
<keyword evidence="7 12" id="KW-0067">ATP-binding</keyword>